<sequence length="381" mass="41226">MENVCDVNQLDADVLLPPRKRLLAGLKKQSSESDATASPSPVAASCVTDVASPSSTSFSSEFEARLKHLLSCHSNNPNLTPEEVAEASRKAAVTATKAAEAARAAAEEKAAIAAKAVAAAKSALDLVASFSEDATNNKERNLKKNKSKKHLPVQLLYKKNKPIENCRKDEELARKLHRAMNSSPRISKTSPKSDSKGSRSKRPRSSSSFEITEGSGCGVQAVGQDCLSLNNGQATVGKIDSEGSNQEVSSIKKDKKVINYNRSSQIEIDNGEAESSHSKAKNCEDSHSPPIGKKRGRTKLKKLPLSICTSKDKAKLREEIKVRRSSSLTELNKGNQHVHTIPVFPVEPSTDRMIPIEATSTWKCQDFKVPACIKQNKAVQS</sequence>
<evidence type="ECO:0000256" key="1">
    <source>
        <dbReference type="SAM" id="MobiDB-lite"/>
    </source>
</evidence>
<evidence type="ECO:0000313" key="2">
    <source>
        <dbReference type="EMBL" id="PNY12487.1"/>
    </source>
</evidence>
<reference evidence="2 3" key="1">
    <citation type="journal article" date="2014" name="Am. J. Bot.">
        <title>Genome assembly and annotation for red clover (Trifolium pratense; Fabaceae).</title>
        <authorList>
            <person name="Istvanek J."/>
            <person name="Jaros M."/>
            <person name="Krenek A."/>
            <person name="Repkova J."/>
        </authorList>
    </citation>
    <scope>NUCLEOTIDE SEQUENCE [LARGE SCALE GENOMIC DNA]</scope>
    <source>
        <strain evidence="3">cv. Tatra</strain>
        <tissue evidence="2">Young leaves</tissue>
    </source>
</reference>
<dbReference type="OrthoDB" id="1910495at2759"/>
<accession>A0A2K3PB34</accession>
<gene>
    <name evidence="2" type="ORF">L195_g009118</name>
</gene>
<organism evidence="2 3">
    <name type="scientific">Trifolium pratense</name>
    <name type="common">Red clover</name>
    <dbReference type="NCBI Taxonomy" id="57577"/>
    <lineage>
        <taxon>Eukaryota</taxon>
        <taxon>Viridiplantae</taxon>
        <taxon>Streptophyta</taxon>
        <taxon>Embryophyta</taxon>
        <taxon>Tracheophyta</taxon>
        <taxon>Spermatophyta</taxon>
        <taxon>Magnoliopsida</taxon>
        <taxon>eudicotyledons</taxon>
        <taxon>Gunneridae</taxon>
        <taxon>Pentapetalae</taxon>
        <taxon>rosids</taxon>
        <taxon>fabids</taxon>
        <taxon>Fabales</taxon>
        <taxon>Fabaceae</taxon>
        <taxon>Papilionoideae</taxon>
        <taxon>50 kb inversion clade</taxon>
        <taxon>NPAAA clade</taxon>
        <taxon>Hologalegina</taxon>
        <taxon>IRL clade</taxon>
        <taxon>Trifolieae</taxon>
        <taxon>Trifolium</taxon>
    </lineage>
</organism>
<feature type="region of interest" description="Disordered" evidence="1">
    <location>
        <begin position="177"/>
        <end position="214"/>
    </location>
</feature>
<dbReference type="EMBL" id="ASHM01005322">
    <property type="protein sequence ID" value="PNY12487.1"/>
    <property type="molecule type" value="Genomic_DNA"/>
</dbReference>
<dbReference type="Gramene" id="Tp57577_TGAC_v2_mRNA14186">
    <property type="protein sequence ID" value="Tp57577_TGAC_v2_mRNA14186"/>
    <property type="gene ID" value="Tp57577_TGAC_v2_gene13730"/>
</dbReference>
<feature type="compositionally biased region" description="Polar residues" evidence="1">
    <location>
        <begin position="180"/>
        <end position="189"/>
    </location>
</feature>
<dbReference type="STRING" id="57577.A0A2K3PB34"/>
<comment type="caution">
    <text evidence="2">The sequence shown here is derived from an EMBL/GenBank/DDBJ whole genome shotgun (WGS) entry which is preliminary data.</text>
</comment>
<name>A0A2K3PB34_TRIPR</name>
<reference evidence="2 3" key="2">
    <citation type="journal article" date="2017" name="Front. Plant Sci.">
        <title>Gene Classification and Mining of Molecular Markers Useful in Red Clover (Trifolium pratense) Breeding.</title>
        <authorList>
            <person name="Istvanek J."/>
            <person name="Dluhosova J."/>
            <person name="Dluhos P."/>
            <person name="Patkova L."/>
            <person name="Nedelnik J."/>
            <person name="Repkova J."/>
        </authorList>
    </citation>
    <scope>NUCLEOTIDE SEQUENCE [LARGE SCALE GENOMIC DNA]</scope>
    <source>
        <strain evidence="3">cv. Tatra</strain>
        <tissue evidence="2">Young leaves</tissue>
    </source>
</reference>
<proteinExistence type="predicted"/>
<feature type="region of interest" description="Disordered" evidence="1">
    <location>
        <begin position="25"/>
        <end position="44"/>
    </location>
</feature>
<dbReference type="Proteomes" id="UP000236291">
    <property type="component" value="Unassembled WGS sequence"/>
</dbReference>
<feature type="region of interest" description="Disordered" evidence="1">
    <location>
        <begin position="268"/>
        <end position="297"/>
    </location>
</feature>
<protein>
    <submittedName>
        <fullName evidence="2">Uncharacterized protein</fullName>
    </submittedName>
</protein>
<dbReference type="PANTHER" id="PTHR35477:SF1">
    <property type="entry name" value="OS06G0728500 PROTEIN"/>
    <property type="match status" value="1"/>
</dbReference>
<evidence type="ECO:0000313" key="3">
    <source>
        <dbReference type="Proteomes" id="UP000236291"/>
    </source>
</evidence>
<dbReference type="PANTHER" id="PTHR35477">
    <property type="entry name" value="OS06G0728500 PROTEIN"/>
    <property type="match status" value="1"/>
</dbReference>
<feature type="compositionally biased region" description="Basic and acidic residues" evidence="1">
    <location>
        <begin position="274"/>
        <end position="287"/>
    </location>
</feature>
<dbReference type="AlphaFoldDB" id="A0A2K3PB34"/>